<proteinExistence type="predicted"/>
<gene>
    <name evidence="9" type="ORF">LCGC14_2352080</name>
</gene>
<dbReference type="InterPro" id="IPR051050">
    <property type="entry name" value="Lipid_II_flippase_MurJ/MviN"/>
</dbReference>
<feature type="transmembrane region" description="Helical" evidence="8">
    <location>
        <begin position="341"/>
        <end position="365"/>
    </location>
</feature>
<evidence type="ECO:0008006" key="10">
    <source>
        <dbReference type="Google" id="ProtNLM"/>
    </source>
</evidence>
<keyword evidence="4" id="KW-0133">Cell shape</keyword>
<dbReference type="GO" id="GO:0005886">
    <property type="term" value="C:plasma membrane"/>
    <property type="evidence" value="ECO:0007669"/>
    <property type="project" value="UniProtKB-SubCell"/>
</dbReference>
<name>A0A0F9C8Y3_9ZZZZ</name>
<feature type="transmembrane region" description="Helical" evidence="8">
    <location>
        <begin position="41"/>
        <end position="62"/>
    </location>
</feature>
<feature type="transmembrane region" description="Helical" evidence="8">
    <location>
        <begin position="409"/>
        <end position="426"/>
    </location>
</feature>
<keyword evidence="3 8" id="KW-0812">Transmembrane</keyword>
<protein>
    <recommendedName>
        <fullName evidence="10">Murein biosynthesis integral membrane protein MurJ</fullName>
    </recommendedName>
</protein>
<dbReference type="InterPro" id="IPR004268">
    <property type="entry name" value="MurJ"/>
</dbReference>
<feature type="transmembrane region" description="Helical" evidence="8">
    <location>
        <begin position="385"/>
        <end position="403"/>
    </location>
</feature>
<dbReference type="GO" id="GO:0009252">
    <property type="term" value="P:peptidoglycan biosynthetic process"/>
    <property type="evidence" value="ECO:0007669"/>
    <property type="project" value="UniProtKB-KW"/>
</dbReference>
<dbReference type="PANTHER" id="PTHR47019:SF1">
    <property type="entry name" value="LIPID II FLIPPASE MURJ"/>
    <property type="match status" value="1"/>
</dbReference>
<feature type="transmembrane region" description="Helical" evidence="8">
    <location>
        <begin position="219"/>
        <end position="238"/>
    </location>
</feature>
<feature type="transmembrane region" description="Helical" evidence="8">
    <location>
        <begin position="258"/>
        <end position="280"/>
    </location>
</feature>
<organism evidence="9">
    <name type="scientific">marine sediment metagenome</name>
    <dbReference type="NCBI Taxonomy" id="412755"/>
    <lineage>
        <taxon>unclassified sequences</taxon>
        <taxon>metagenomes</taxon>
        <taxon>ecological metagenomes</taxon>
    </lineage>
</organism>
<keyword evidence="5" id="KW-0573">Peptidoglycan synthesis</keyword>
<feature type="transmembrane region" description="Helical" evidence="8">
    <location>
        <begin position="69"/>
        <end position="90"/>
    </location>
</feature>
<evidence type="ECO:0000256" key="2">
    <source>
        <dbReference type="ARBA" id="ARBA00022475"/>
    </source>
</evidence>
<dbReference type="PANTHER" id="PTHR47019">
    <property type="entry name" value="LIPID II FLIPPASE MURJ"/>
    <property type="match status" value="1"/>
</dbReference>
<evidence type="ECO:0000256" key="1">
    <source>
        <dbReference type="ARBA" id="ARBA00004651"/>
    </source>
</evidence>
<feature type="non-terminal residue" evidence="9">
    <location>
        <position position="1"/>
    </location>
</feature>
<dbReference type="Pfam" id="PF03023">
    <property type="entry name" value="MurJ"/>
    <property type="match status" value="1"/>
</dbReference>
<dbReference type="PRINTS" id="PR01806">
    <property type="entry name" value="VIRFACTRMVIN"/>
</dbReference>
<evidence type="ECO:0000256" key="7">
    <source>
        <dbReference type="ARBA" id="ARBA00023136"/>
    </source>
</evidence>
<evidence type="ECO:0000256" key="4">
    <source>
        <dbReference type="ARBA" id="ARBA00022960"/>
    </source>
</evidence>
<evidence type="ECO:0000313" key="9">
    <source>
        <dbReference type="EMBL" id="KKL45793.1"/>
    </source>
</evidence>
<dbReference type="GO" id="GO:0015648">
    <property type="term" value="F:lipid-linked peptidoglycan transporter activity"/>
    <property type="evidence" value="ECO:0007669"/>
    <property type="project" value="TreeGrafter"/>
</dbReference>
<comment type="caution">
    <text evidence="9">The sequence shown here is derived from an EMBL/GenBank/DDBJ whole genome shotgun (WGS) entry which is preliminary data.</text>
</comment>
<reference evidence="9" key="1">
    <citation type="journal article" date="2015" name="Nature">
        <title>Complex archaea that bridge the gap between prokaryotes and eukaryotes.</title>
        <authorList>
            <person name="Spang A."/>
            <person name="Saw J.H."/>
            <person name="Jorgensen S.L."/>
            <person name="Zaremba-Niedzwiedzka K."/>
            <person name="Martijn J."/>
            <person name="Lind A.E."/>
            <person name="van Eijk R."/>
            <person name="Schleper C."/>
            <person name="Guy L."/>
            <person name="Ettema T.J."/>
        </authorList>
    </citation>
    <scope>NUCLEOTIDE SEQUENCE</scope>
</reference>
<feature type="transmembrane region" description="Helical" evidence="8">
    <location>
        <begin position="292"/>
        <end position="315"/>
    </location>
</feature>
<dbReference type="EMBL" id="LAZR01034262">
    <property type="protein sequence ID" value="KKL45793.1"/>
    <property type="molecule type" value="Genomic_DNA"/>
</dbReference>
<dbReference type="AlphaFoldDB" id="A0A0F9C8Y3"/>
<accession>A0A0F9C8Y3</accession>
<feature type="transmembrane region" description="Helical" evidence="8">
    <location>
        <begin position="140"/>
        <end position="169"/>
    </location>
</feature>
<dbReference type="GO" id="GO:0034204">
    <property type="term" value="P:lipid translocation"/>
    <property type="evidence" value="ECO:0007669"/>
    <property type="project" value="TreeGrafter"/>
</dbReference>
<feature type="transmembrane region" description="Helical" evidence="8">
    <location>
        <begin position="96"/>
        <end position="119"/>
    </location>
</feature>
<keyword evidence="6 8" id="KW-1133">Transmembrane helix</keyword>
<evidence type="ECO:0000256" key="6">
    <source>
        <dbReference type="ARBA" id="ARBA00022989"/>
    </source>
</evidence>
<evidence type="ECO:0000256" key="3">
    <source>
        <dbReference type="ARBA" id="ARBA00022692"/>
    </source>
</evidence>
<comment type="subcellular location">
    <subcellularLocation>
        <location evidence="1">Cell membrane</location>
        <topology evidence="1">Multi-pass membrane protein</topology>
    </subcellularLocation>
</comment>
<keyword evidence="7 8" id="KW-0472">Membrane</keyword>
<keyword evidence="2" id="KW-1003">Cell membrane</keyword>
<dbReference type="GO" id="GO:0008360">
    <property type="term" value="P:regulation of cell shape"/>
    <property type="evidence" value="ECO:0007669"/>
    <property type="project" value="UniProtKB-KW"/>
</dbReference>
<sequence>NLNILLVLLTSLSLILFIFTPYITKIIAPGFNDWQIDKTIFLTRLMLLSPIFFGLSSIFSSILQYFYRFLIYSFAPIVYNLSIIFGILFLSPRLGILGVALGVVVGAFSHFLIQIPSVINCGFRYKPILNFKDPKIKKVFLLMIPRAFGVSSMQINAIVINAIASTLVVGSISVFNFANNIRLFPIAIIGVSFATAVFPKLSRAWVENKKEKFINSFSLIFRQIIYLALPVVILMFILRNQLVNLILRHGQFSIEAAQLVSASVGLFCFGILFASLRPLFFRVFFSLKDTKTPTLLAVIFVIVNIVLSLVLTSALKPGSLEAAGLKDFLIKNFSLYQVNDISILGFPLAYLISLALEFCLFIVFLKKRLGDFGIKEILNSFLKSLVAGILMIFIVQFSLLQIGLIDSDLYQLVLISSIGFFCCSFFY</sequence>
<feature type="transmembrane region" description="Helical" evidence="8">
    <location>
        <begin position="181"/>
        <end position="198"/>
    </location>
</feature>
<evidence type="ECO:0000256" key="8">
    <source>
        <dbReference type="SAM" id="Phobius"/>
    </source>
</evidence>
<evidence type="ECO:0000256" key="5">
    <source>
        <dbReference type="ARBA" id="ARBA00022984"/>
    </source>
</evidence>